<protein>
    <submittedName>
        <fullName evidence="3">Spore coat protein U-like protein</fullName>
    </submittedName>
</protein>
<evidence type="ECO:0000313" key="4">
    <source>
        <dbReference type="Proteomes" id="UP000538566"/>
    </source>
</evidence>
<keyword evidence="3" id="KW-0946">Virion</keyword>
<feature type="chain" id="PRO_5031289750" evidence="1">
    <location>
        <begin position="31"/>
        <end position="171"/>
    </location>
</feature>
<dbReference type="Pfam" id="PF05229">
    <property type="entry name" value="SCPU"/>
    <property type="match status" value="1"/>
</dbReference>
<reference evidence="3 4" key="1">
    <citation type="submission" date="2020-08" db="EMBL/GenBank/DDBJ databases">
        <title>Genomic Encyclopedia of Type Strains, Phase IV (KMG-IV): sequencing the most valuable type-strain genomes for metagenomic binning, comparative biology and taxonomic classification.</title>
        <authorList>
            <person name="Goeker M."/>
        </authorList>
    </citation>
    <scope>NUCLEOTIDE SEQUENCE [LARGE SCALE GENOMIC DNA]</scope>
    <source>
        <strain evidence="3 4">DSM 17507</strain>
    </source>
</reference>
<keyword evidence="1" id="KW-0732">Signal</keyword>
<accession>A0A7W7AE66</accession>
<dbReference type="InterPro" id="IPR053167">
    <property type="entry name" value="Spore_coat_component"/>
</dbReference>
<gene>
    <name evidence="3" type="ORF">GGR37_003643</name>
</gene>
<dbReference type="EMBL" id="JACHOA010000007">
    <property type="protein sequence ID" value="MBB4615353.1"/>
    <property type="molecule type" value="Genomic_DNA"/>
</dbReference>
<evidence type="ECO:0000256" key="1">
    <source>
        <dbReference type="SAM" id="SignalP"/>
    </source>
</evidence>
<dbReference type="InterPro" id="IPR036937">
    <property type="entry name" value="Adhesion_dom_fimbrial_sf"/>
</dbReference>
<dbReference type="SMART" id="SM00972">
    <property type="entry name" value="SCPU"/>
    <property type="match status" value="1"/>
</dbReference>
<dbReference type="Proteomes" id="UP000538566">
    <property type="component" value="Unassembled WGS sequence"/>
</dbReference>
<dbReference type="InterPro" id="IPR007893">
    <property type="entry name" value="Spore_coat_U/FanG"/>
</dbReference>
<feature type="domain" description="Spore coat protein U/FanG" evidence="2">
    <location>
        <begin position="34"/>
        <end position="168"/>
    </location>
</feature>
<dbReference type="PANTHER" id="PTHR37089">
    <property type="entry name" value="PROTEIN U-RELATED"/>
    <property type="match status" value="1"/>
</dbReference>
<comment type="caution">
    <text evidence="3">The sequence shown here is derived from an EMBL/GenBank/DDBJ whole genome shotgun (WGS) entry which is preliminary data.</text>
</comment>
<evidence type="ECO:0000259" key="2">
    <source>
        <dbReference type="Pfam" id="PF05229"/>
    </source>
</evidence>
<keyword evidence="4" id="KW-1185">Reference proteome</keyword>
<dbReference type="AlphaFoldDB" id="A0A7W7AE66"/>
<feature type="signal peptide" evidence="1">
    <location>
        <begin position="1"/>
        <end position="30"/>
    </location>
</feature>
<organism evidence="3 4">
    <name type="scientific">Novosphingobium taihuense</name>
    <dbReference type="NCBI Taxonomy" id="260085"/>
    <lineage>
        <taxon>Bacteria</taxon>
        <taxon>Pseudomonadati</taxon>
        <taxon>Pseudomonadota</taxon>
        <taxon>Alphaproteobacteria</taxon>
        <taxon>Sphingomonadales</taxon>
        <taxon>Sphingomonadaceae</taxon>
        <taxon>Novosphingobium</taxon>
    </lineage>
</organism>
<dbReference type="PANTHER" id="PTHR37089:SF4">
    <property type="entry name" value="EXPORTED PROTEIN"/>
    <property type="match status" value="1"/>
</dbReference>
<evidence type="ECO:0000313" key="3">
    <source>
        <dbReference type="EMBL" id="MBB4615353.1"/>
    </source>
</evidence>
<proteinExistence type="predicted"/>
<dbReference type="GO" id="GO:0009289">
    <property type="term" value="C:pilus"/>
    <property type="evidence" value="ECO:0007669"/>
    <property type="project" value="InterPro"/>
</dbReference>
<keyword evidence="3" id="KW-0167">Capsid protein</keyword>
<dbReference type="RefSeq" id="WP_144906845.1">
    <property type="nucleotide sequence ID" value="NZ_JACHOA010000007.1"/>
</dbReference>
<dbReference type="GO" id="GO:0007155">
    <property type="term" value="P:cell adhesion"/>
    <property type="evidence" value="ECO:0007669"/>
    <property type="project" value="InterPro"/>
</dbReference>
<name>A0A7W7AE66_9SPHN</name>
<dbReference type="Gene3D" id="2.60.40.1090">
    <property type="entry name" value="Fimbrial-type adhesion domain"/>
    <property type="match status" value="1"/>
</dbReference>
<dbReference type="OrthoDB" id="7478692at2"/>
<sequence length="171" mass="16845">MEKFYAPFAACVTGAIAAGLLAIAPTAAHAATATDTMAVSATVQSACIVSASALAFGSYNPTSGTNLDATTTLSVTCTSGTSYTVGLSAGNGSGATVTNRKLTNGANTLSYTLYQDASRATNWGNTPGTDTPASAVAGASATSLTVYGRVASGQNVPAGTYTDSVTVTVNY</sequence>